<gene>
    <name evidence="1" type="ORF">IWX46DRAFT_590353</name>
</gene>
<evidence type="ECO:0008006" key="3">
    <source>
        <dbReference type="Google" id="ProtNLM"/>
    </source>
</evidence>
<reference evidence="1 2" key="1">
    <citation type="submission" date="2024-04" db="EMBL/GenBank/DDBJ databases">
        <title>Phyllosticta paracitricarpa is synonymous to the EU quarantine fungus P. citricarpa based on phylogenomic analyses.</title>
        <authorList>
            <consortium name="Lawrence Berkeley National Laboratory"/>
            <person name="Van Ingen-Buijs V.A."/>
            <person name="Van Westerhoven A.C."/>
            <person name="Haridas S."/>
            <person name="Skiadas P."/>
            <person name="Martin F."/>
            <person name="Groenewald J.Z."/>
            <person name="Crous P.W."/>
            <person name="Seidl M.F."/>
        </authorList>
    </citation>
    <scope>NUCLEOTIDE SEQUENCE [LARGE SCALE GENOMIC DNA]</scope>
    <source>
        <strain evidence="1 2">CBS 122670</strain>
    </source>
</reference>
<sequence>MHVRQKQQQQVVFCGAFLSLVSSGWVDGWMDGWAAAAAHVVHLCAGCGAPVVWGMHLIHNVIVWQFTLFLRISPTCTHAMHGLLSFDLACSSRSLSRRPSRVG</sequence>
<name>A0ABR1MP71_9PEZI</name>
<evidence type="ECO:0000313" key="2">
    <source>
        <dbReference type="Proteomes" id="UP001365128"/>
    </source>
</evidence>
<keyword evidence="2" id="KW-1185">Reference proteome</keyword>
<dbReference type="EMBL" id="JBBPDW010000004">
    <property type="protein sequence ID" value="KAK7553521.1"/>
    <property type="molecule type" value="Genomic_DNA"/>
</dbReference>
<protein>
    <recommendedName>
        <fullName evidence="3">Secreted protein</fullName>
    </recommendedName>
</protein>
<organism evidence="1 2">
    <name type="scientific">Phyllosticta citricarpa</name>
    <dbReference type="NCBI Taxonomy" id="55181"/>
    <lineage>
        <taxon>Eukaryota</taxon>
        <taxon>Fungi</taxon>
        <taxon>Dikarya</taxon>
        <taxon>Ascomycota</taxon>
        <taxon>Pezizomycotina</taxon>
        <taxon>Dothideomycetes</taxon>
        <taxon>Dothideomycetes incertae sedis</taxon>
        <taxon>Botryosphaeriales</taxon>
        <taxon>Phyllostictaceae</taxon>
        <taxon>Phyllosticta</taxon>
    </lineage>
</organism>
<accession>A0ABR1MP71</accession>
<evidence type="ECO:0000313" key="1">
    <source>
        <dbReference type="EMBL" id="KAK7553521.1"/>
    </source>
</evidence>
<dbReference type="Proteomes" id="UP001365128">
    <property type="component" value="Unassembled WGS sequence"/>
</dbReference>
<proteinExistence type="predicted"/>
<comment type="caution">
    <text evidence="1">The sequence shown here is derived from an EMBL/GenBank/DDBJ whole genome shotgun (WGS) entry which is preliminary data.</text>
</comment>